<dbReference type="EC" id="5.3.1.6" evidence="2"/>
<gene>
    <name evidence="3" type="ORF">Desfe_0594</name>
</gene>
<dbReference type="eggNOG" id="arCOG01122">
    <property type="taxonomic scope" value="Archaea"/>
</dbReference>
<dbReference type="GO" id="GO:0006014">
    <property type="term" value="P:D-ribose metabolic process"/>
    <property type="evidence" value="ECO:0007669"/>
    <property type="project" value="TreeGrafter"/>
</dbReference>
<dbReference type="PANTHER" id="PTHR11934">
    <property type="entry name" value="RIBOSE-5-PHOSPHATE ISOMERASE"/>
    <property type="match status" value="1"/>
</dbReference>
<dbReference type="Pfam" id="PF06026">
    <property type="entry name" value="Rib_5-P_isom_A"/>
    <property type="match status" value="1"/>
</dbReference>
<proteinExistence type="predicted"/>
<organism evidence="3 4">
    <name type="scientific">Desulfurococcus amylolyticus DSM 16532</name>
    <dbReference type="NCBI Taxonomy" id="768672"/>
    <lineage>
        <taxon>Archaea</taxon>
        <taxon>Thermoproteota</taxon>
        <taxon>Thermoprotei</taxon>
        <taxon>Desulfurococcales</taxon>
        <taxon>Desulfurococcaceae</taxon>
        <taxon>Desulfurococcus</taxon>
    </lineage>
</organism>
<dbReference type="PANTHER" id="PTHR11934:SF0">
    <property type="entry name" value="RIBOSE-5-PHOSPHATE ISOMERASE"/>
    <property type="match status" value="1"/>
</dbReference>
<dbReference type="GO" id="GO:0009052">
    <property type="term" value="P:pentose-phosphate shunt, non-oxidative branch"/>
    <property type="evidence" value="ECO:0007669"/>
    <property type="project" value="InterPro"/>
</dbReference>
<dbReference type="Gene3D" id="3.30.70.260">
    <property type="match status" value="1"/>
</dbReference>
<dbReference type="SUPFAM" id="SSF100950">
    <property type="entry name" value="NagB/RpiA/CoA transferase-like"/>
    <property type="match status" value="1"/>
</dbReference>
<keyword evidence="1 3" id="KW-0413">Isomerase</keyword>
<name>I3XRC1_DESAM</name>
<dbReference type="GO" id="GO:0005829">
    <property type="term" value="C:cytosol"/>
    <property type="evidence" value="ECO:0007669"/>
    <property type="project" value="TreeGrafter"/>
</dbReference>
<evidence type="ECO:0000313" key="4">
    <source>
        <dbReference type="Proteomes" id="UP000006175"/>
    </source>
</evidence>
<dbReference type="KEGG" id="dfd:Desfe_0594"/>
<protein>
    <recommendedName>
        <fullName evidence="2">Ribose 5-phosphate isomerase A</fullName>
        <ecNumber evidence="2">5.3.1.6</ecNumber>
    </recommendedName>
</protein>
<dbReference type="Proteomes" id="UP000006175">
    <property type="component" value="Chromosome"/>
</dbReference>
<dbReference type="EMBL" id="CP003321">
    <property type="protein sequence ID" value="AFL66495.1"/>
    <property type="molecule type" value="Genomic_DNA"/>
</dbReference>
<dbReference type="InterPro" id="IPR037171">
    <property type="entry name" value="NagB/RpiA_transferase-like"/>
</dbReference>
<reference evidence="3 4" key="1">
    <citation type="journal article" date="2012" name="J. Bacteriol.">
        <title>Complete Genome Sequence of Desulfurococcus fermentans, a Hyperthermophilic Cellulolytic Crenarchaeon Isolated from a Freshwater Hot Spring in Kamchatka, Russia.</title>
        <authorList>
            <person name="Susanti D."/>
            <person name="Johnson E.F."/>
            <person name="Rodriguez J.R."/>
            <person name="Anderson I."/>
            <person name="Perevalova A.A."/>
            <person name="Kyrpides N."/>
            <person name="Lucas S."/>
            <person name="Han J."/>
            <person name="Lapidus A."/>
            <person name="Cheng J.F."/>
            <person name="Goodwin L."/>
            <person name="Pitluck S."/>
            <person name="Mavrommatis K."/>
            <person name="Peters L."/>
            <person name="Land M.L."/>
            <person name="Hauser L."/>
            <person name="Gopalan V."/>
            <person name="Chan P.P."/>
            <person name="Lowe T.M."/>
            <person name="Atomi H."/>
            <person name="Bonch-Osmolovskaya E.A."/>
            <person name="Woyke T."/>
            <person name="Mukhopadhyay B."/>
        </authorList>
    </citation>
    <scope>NUCLEOTIDE SEQUENCE [LARGE SCALE GENOMIC DNA]</scope>
    <source>
        <strain evidence="3 4">DSM 16532</strain>
    </source>
</reference>
<dbReference type="HOGENOM" id="CLU_056590_0_0_2"/>
<accession>I3XRC1</accession>
<dbReference type="InterPro" id="IPR004788">
    <property type="entry name" value="Ribose5P_isomerase_type_A"/>
</dbReference>
<dbReference type="CDD" id="cd01398">
    <property type="entry name" value="RPI_A"/>
    <property type="match status" value="1"/>
</dbReference>
<dbReference type="Gene3D" id="3.40.50.1360">
    <property type="match status" value="1"/>
</dbReference>
<dbReference type="AlphaFoldDB" id="I3XRC1"/>
<dbReference type="GO" id="GO:0004751">
    <property type="term" value="F:ribose-5-phosphate isomerase activity"/>
    <property type="evidence" value="ECO:0007669"/>
    <property type="project" value="UniProtKB-UniRule"/>
</dbReference>
<dbReference type="NCBIfam" id="TIGR00021">
    <property type="entry name" value="rpiA"/>
    <property type="match status" value="1"/>
</dbReference>
<keyword evidence="4" id="KW-1185">Reference proteome</keyword>
<evidence type="ECO:0000313" key="3">
    <source>
        <dbReference type="EMBL" id="AFL66495.1"/>
    </source>
</evidence>
<evidence type="ECO:0000256" key="2">
    <source>
        <dbReference type="NCBIfam" id="TIGR00021"/>
    </source>
</evidence>
<sequence length="246" mass="26808">MLDMDASSIIEQAKLNACDYACRHLYDKYGDALVVGVGTGSTVKLLITKCRDFFTKRVLVPSSHDTLLHLVSLGLNTAVDPAGVDDIDLYIDGADEVSGKLDLVKGRGGAFLREKSLAVRSRVRMYVVDYTKYTGLNHIYVKPIPIEVVPVSVKYVIRKLQELGYGEPLLRMGTGKDGPVVSDNGNFIVDYRLLKPVEDPLSLHNTLKLVHGVIETGIFPSNLVDIVVVGEPAGVRVLGKNTGGRE</sequence>
<evidence type="ECO:0000256" key="1">
    <source>
        <dbReference type="ARBA" id="ARBA00023235"/>
    </source>
</evidence>
<dbReference type="SUPFAM" id="SSF75445">
    <property type="entry name" value="D-ribose-5-phosphate isomerase (RpiA), lid domain"/>
    <property type="match status" value="1"/>
</dbReference>